<evidence type="ECO:0000313" key="2">
    <source>
        <dbReference type="EMBL" id="SEP95657.1"/>
    </source>
</evidence>
<keyword evidence="3" id="KW-1185">Reference proteome</keyword>
<dbReference type="AlphaFoldDB" id="A0A1H9C3U5"/>
<sequence>MGRHTLMRAVLGAALTVGAAISATTPAALAGTTTTAADQVDLASFRRDFVMRLALRDAMPEVRAEAWNALRGNADEAALADFLAVGYPNAKARAAQRIDRNYRYVKRVNDFSLPGSAVRATSAVALAGTPAAQTEYVQTGHAKAQELDRLNNNRYEEKLARMAQEDHAYVAELAEDDPGTQVRAAANRALSSGDETAIGLFFKYYWGIAADLDDEVFRRVTSDQNDVWHSRIRLLTETALAAEKAERESSGELARKSRADAIAAWRQIEGQAGQSSVDWDAERVTADRQAANWASVAEHARAAQTEQDWAAVLARAGQGSTSWAEEAEWALQQANTWRAIAAQARVNALAALDRDRGDS</sequence>
<dbReference type="Pfam" id="PF03752">
    <property type="entry name" value="ALF"/>
    <property type="match status" value="1"/>
</dbReference>
<evidence type="ECO:0000256" key="1">
    <source>
        <dbReference type="SAM" id="SignalP"/>
    </source>
</evidence>
<reference evidence="3" key="1">
    <citation type="submission" date="2016-10" db="EMBL/GenBank/DDBJ databases">
        <authorList>
            <person name="Varghese N."/>
            <person name="Submissions S."/>
        </authorList>
    </citation>
    <scope>NUCLEOTIDE SEQUENCE [LARGE SCALE GENOMIC DNA]</scope>
    <source>
        <strain evidence="3">CGMCC 4.3525</strain>
    </source>
</reference>
<dbReference type="InterPro" id="IPR005506">
    <property type="entry name" value="DUF312_ALF"/>
</dbReference>
<keyword evidence="1" id="KW-0732">Signal</keyword>
<name>A0A1H9C3U5_9PSEU</name>
<organism evidence="2 3">
    <name type="scientific">Lentzea xinjiangensis</name>
    <dbReference type="NCBI Taxonomy" id="402600"/>
    <lineage>
        <taxon>Bacteria</taxon>
        <taxon>Bacillati</taxon>
        <taxon>Actinomycetota</taxon>
        <taxon>Actinomycetes</taxon>
        <taxon>Pseudonocardiales</taxon>
        <taxon>Pseudonocardiaceae</taxon>
        <taxon>Lentzea</taxon>
    </lineage>
</organism>
<dbReference type="OrthoDB" id="3294255at2"/>
<feature type="signal peptide" evidence="1">
    <location>
        <begin position="1"/>
        <end position="30"/>
    </location>
</feature>
<evidence type="ECO:0000313" key="3">
    <source>
        <dbReference type="Proteomes" id="UP000199352"/>
    </source>
</evidence>
<gene>
    <name evidence="2" type="ORF">SAMN05216188_1011041</name>
</gene>
<accession>A0A1H9C3U5</accession>
<proteinExistence type="predicted"/>
<feature type="chain" id="PRO_5011531485" evidence="1">
    <location>
        <begin position="31"/>
        <end position="359"/>
    </location>
</feature>
<dbReference type="Proteomes" id="UP000199352">
    <property type="component" value="Unassembled WGS sequence"/>
</dbReference>
<protein>
    <submittedName>
        <fullName evidence="2">Uncharacterized protein</fullName>
    </submittedName>
</protein>
<dbReference type="STRING" id="402600.SAMN05216188_1011041"/>
<dbReference type="EMBL" id="FOFR01000001">
    <property type="protein sequence ID" value="SEP95657.1"/>
    <property type="molecule type" value="Genomic_DNA"/>
</dbReference>